<dbReference type="RefSeq" id="WP_142791127.1">
    <property type="nucleotide sequence ID" value="NZ_VJMZ01000001.1"/>
</dbReference>
<dbReference type="InterPro" id="IPR050398">
    <property type="entry name" value="HssS/ArlS-like"/>
</dbReference>
<dbReference type="InterPro" id="IPR003660">
    <property type="entry name" value="HAMP_dom"/>
</dbReference>
<keyword evidence="11 14" id="KW-1133">Transmembrane helix</keyword>
<dbReference type="Pfam" id="PF00672">
    <property type="entry name" value="HAMP"/>
    <property type="match status" value="1"/>
</dbReference>
<evidence type="ECO:0000256" key="4">
    <source>
        <dbReference type="ARBA" id="ARBA00022475"/>
    </source>
</evidence>
<keyword evidence="18" id="KW-1185">Reference proteome</keyword>
<dbReference type="Proteomes" id="UP000319280">
    <property type="component" value="Unassembled WGS sequence"/>
</dbReference>
<dbReference type="FunFam" id="3.30.565.10:FF:000006">
    <property type="entry name" value="Sensor histidine kinase WalK"/>
    <property type="match status" value="1"/>
</dbReference>
<dbReference type="CDD" id="cd00075">
    <property type="entry name" value="HATPase"/>
    <property type="match status" value="1"/>
</dbReference>
<dbReference type="Gene3D" id="6.10.340.10">
    <property type="match status" value="1"/>
</dbReference>
<dbReference type="SMART" id="SM00387">
    <property type="entry name" value="HATPase_c"/>
    <property type="match status" value="1"/>
</dbReference>
<keyword evidence="13 14" id="KW-0472">Membrane</keyword>
<evidence type="ECO:0000259" key="16">
    <source>
        <dbReference type="PROSITE" id="PS50885"/>
    </source>
</evidence>
<dbReference type="CDD" id="cd06225">
    <property type="entry name" value="HAMP"/>
    <property type="match status" value="1"/>
</dbReference>
<keyword evidence="4" id="KW-1003">Cell membrane</keyword>
<evidence type="ECO:0000256" key="8">
    <source>
        <dbReference type="ARBA" id="ARBA00022741"/>
    </source>
</evidence>
<reference evidence="17 18" key="1">
    <citation type="submission" date="2019-07" db="EMBL/GenBank/DDBJ databases">
        <title>Genomic analysis of Lentibacillus sp. NKC851-2.</title>
        <authorList>
            <person name="Oh Y.J."/>
        </authorList>
    </citation>
    <scope>NUCLEOTIDE SEQUENCE [LARGE SCALE GENOMIC DNA]</scope>
    <source>
        <strain evidence="17 18">NKC851-2</strain>
    </source>
</reference>
<dbReference type="AlphaFoldDB" id="A0A549YJT5"/>
<keyword evidence="12" id="KW-0902">Two-component regulatory system</keyword>
<dbReference type="InterPro" id="IPR004358">
    <property type="entry name" value="Sig_transdc_His_kin-like_C"/>
</dbReference>
<dbReference type="InterPro" id="IPR036890">
    <property type="entry name" value="HATPase_C_sf"/>
</dbReference>
<evidence type="ECO:0000256" key="3">
    <source>
        <dbReference type="ARBA" id="ARBA00012438"/>
    </source>
</evidence>
<evidence type="ECO:0000256" key="7">
    <source>
        <dbReference type="ARBA" id="ARBA00022692"/>
    </source>
</evidence>
<feature type="transmembrane region" description="Helical" evidence="14">
    <location>
        <begin position="6"/>
        <end position="26"/>
    </location>
</feature>
<dbReference type="EC" id="2.7.13.3" evidence="3"/>
<dbReference type="GO" id="GO:0005524">
    <property type="term" value="F:ATP binding"/>
    <property type="evidence" value="ECO:0007669"/>
    <property type="project" value="UniProtKB-KW"/>
</dbReference>
<dbReference type="PROSITE" id="PS50109">
    <property type="entry name" value="HIS_KIN"/>
    <property type="match status" value="1"/>
</dbReference>
<keyword evidence="9 17" id="KW-0418">Kinase</keyword>
<evidence type="ECO:0000256" key="6">
    <source>
        <dbReference type="ARBA" id="ARBA00022679"/>
    </source>
</evidence>
<evidence type="ECO:0000256" key="13">
    <source>
        <dbReference type="ARBA" id="ARBA00023136"/>
    </source>
</evidence>
<evidence type="ECO:0000256" key="10">
    <source>
        <dbReference type="ARBA" id="ARBA00022840"/>
    </source>
</evidence>
<dbReference type="CDD" id="cd00082">
    <property type="entry name" value="HisKA"/>
    <property type="match status" value="1"/>
</dbReference>
<dbReference type="GO" id="GO:0000155">
    <property type="term" value="F:phosphorelay sensor kinase activity"/>
    <property type="evidence" value="ECO:0007669"/>
    <property type="project" value="InterPro"/>
</dbReference>
<dbReference type="Pfam" id="PF02518">
    <property type="entry name" value="HATPase_c"/>
    <property type="match status" value="1"/>
</dbReference>
<dbReference type="InterPro" id="IPR036097">
    <property type="entry name" value="HisK_dim/P_sf"/>
</dbReference>
<dbReference type="PANTHER" id="PTHR45528:SF1">
    <property type="entry name" value="SENSOR HISTIDINE KINASE CPXA"/>
    <property type="match status" value="1"/>
</dbReference>
<dbReference type="Gene3D" id="1.10.287.130">
    <property type="match status" value="1"/>
</dbReference>
<comment type="subcellular location">
    <subcellularLocation>
        <location evidence="2">Cell membrane</location>
        <topology evidence="2">Multi-pass membrane protein</topology>
    </subcellularLocation>
</comment>
<keyword evidence="10" id="KW-0067">ATP-binding</keyword>
<proteinExistence type="predicted"/>
<dbReference type="Pfam" id="PF00512">
    <property type="entry name" value="HisKA"/>
    <property type="match status" value="1"/>
</dbReference>
<dbReference type="PRINTS" id="PR00344">
    <property type="entry name" value="BCTRLSENSOR"/>
</dbReference>
<dbReference type="FunFam" id="1.10.287.130:FF:000001">
    <property type="entry name" value="Two-component sensor histidine kinase"/>
    <property type="match status" value="1"/>
</dbReference>
<evidence type="ECO:0000256" key="14">
    <source>
        <dbReference type="SAM" id="Phobius"/>
    </source>
</evidence>
<dbReference type="PROSITE" id="PS50885">
    <property type="entry name" value="HAMP"/>
    <property type="match status" value="1"/>
</dbReference>
<dbReference type="GO" id="GO:0005886">
    <property type="term" value="C:plasma membrane"/>
    <property type="evidence" value="ECO:0007669"/>
    <property type="project" value="UniProtKB-SubCell"/>
</dbReference>
<dbReference type="InterPro" id="IPR003594">
    <property type="entry name" value="HATPase_dom"/>
</dbReference>
<evidence type="ECO:0000313" key="17">
    <source>
        <dbReference type="EMBL" id="TRM12139.1"/>
    </source>
</evidence>
<evidence type="ECO:0000256" key="11">
    <source>
        <dbReference type="ARBA" id="ARBA00022989"/>
    </source>
</evidence>
<dbReference type="SMART" id="SM00304">
    <property type="entry name" value="HAMP"/>
    <property type="match status" value="1"/>
</dbReference>
<feature type="transmembrane region" description="Helical" evidence="14">
    <location>
        <begin position="160"/>
        <end position="180"/>
    </location>
</feature>
<dbReference type="SMART" id="SM00388">
    <property type="entry name" value="HisKA"/>
    <property type="match status" value="1"/>
</dbReference>
<evidence type="ECO:0000313" key="18">
    <source>
        <dbReference type="Proteomes" id="UP000319280"/>
    </source>
</evidence>
<feature type="domain" description="Histidine kinase" evidence="15">
    <location>
        <begin position="241"/>
        <end position="458"/>
    </location>
</feature>
<evidence type="ECO:0000256" key="5">
    <source>
        <dbReference type="ARBA" id="ARBA00022553"/>
    </source>
</evidence>
<dbReference type="SUPFAM" id="SSF158472">
    <property type="entry name" value="HAMP domain-like"/>
    <property type="match status" value="1"/>
</dbReference>
<gene>
    <name evidence="17" type="ORF">FH966_10830</name>
</gene>
<feature type="domain" description="HAMP" evidence="16">
    <location>
        <begin position="181"/>
        <end position="233"/>
    </location>
</feature>
<dbReference type="InterPro" id="IPR003661">
    <property type="entry name" value="HisK_dim/P_dom"/>
</dbReference>
<dbReference type="SUPFAM" id="SSF55874">
    <property type="entry name" value="ATPase domain of HSP90 chaperone/DNA topoisomerase II/histidine kinase"/>
    <property type="match status" value="1"/>
</dbReference>
<accession>A0A549YJT5</accession>
<evidence type="ECO:0000256" key="1">
    <source>
        <dbReference type="ARBA" id="ARBA00000085"/>
    </source>
</evidence>
<organism evidence="17 18">
    <name type="scientific">Lentibacillus cibarius</name>
    <dbReference type="NCBI Taxonomy" id="2583219"/>
    <lineage>
        <taxon>Bacteria</taxon>
        <taxon>Bacillati</taxon>
        <taxon>Bacillota</taxon>
        <taxon>Bacilli</taxon>
        <taxon>Bacillales</taxon>
        <taxon>Bacillaceae</taxon>
        <taxon>Lentibacillus</taxon>
    </lineage>
</organism>
<name>A0A549YJT5_9BACI</name>
<evidence type="ECO:0000256" key="2">
    <source>
        <dbReference type="ARBA" id="ARBA00004651"/>
    </source>
</evidence>
<dbReference type="SUPFAM" id="SSF47384">
    <property type="entry name" value="Homodimeric domain of signal transducing histidine kinase"/>
    <property type="match status" value="1"/>
</dbReference>
<evidence type="ECO:0000256" key="12">
    <source>
        <dbReference type="ARBA" id="ARBA00023012"/>
    </source>
</evidence>
<comment type="catalytic activity">
    <reaction evidence="1">
        <text>ATP + protein L-histidine = ADP + protein N-phospho-L-histidine.</text>
        <dbReference type="EC" id="2.7.13.3"/>
    </reaction>
</comment>
<evidence type="ECO:0000256" key="9">
    <source>
        <dbReference type="ARBA" id="ARBA00022777"/>
    </source>
</evidence>
<keyword evidence="6" id="KW-0808">Transferase</keyword>
<evidence type="ECO:0000259" key="15">
    <source>
        <dbReference type="PROSITE" id="PS50109"/>
    </source>
</evidence>
<keyword evidence="8" id="KW-0547">Nucleotide-binding</keyword>
<comment type="caution">
    <text evidence="17">The sequence shown here is derived from an EMBL/GenBank/DDBJ whole genome shotgun (WGS) entry which is preliminary data.</text>
</comment>
<keyword evidence="7 14" id="KW-0812">Transmembrane</keyword>
<dbReference type="PANTHER" id="PTHR45528">
    <property type="entry name" value="SENSOR HISTIDINE KINASE CPXA"/>
    <property type="match status" value="1"/>
</dbReference>
<keyword evidence="5" id="KW-0597">Phosphoprotein</keyword>
<sequence length="462" mass="51555">MNKIVLKLGGAIMTLFLVVLLPLGYITNEIFTNFYYSHAQKEVGELSKKYAKAINSLENEETINMFKVLSGLTNNDILILNANGNVVASSGIKTANLSDEEMNQLLAGQPVVKRFRGSKDKGSYLGSGHPIVQSGSYKGAFFVLTSISDIQEPVKKIRDLLTLSAVGALFVALGFTFLMARKMSNPLLEMEQATREIAKGNLHVRVDIPSKDEVGSLGTAINDLALETNRYRSNRREFFANISHELRTPITYLKGYAEILKKDLYQTEEERQHYLTIMEDESDRLTRLINDLFDLSKMEEGKIDLQMDVIDLTGVLEVALKKAKIELDKKGLTLNSRIDKDVPLVKADAIRLEQVFTNLLGNSIQYTKKGSINVQVYSKRNEVHVIIEDSGVGIHEEDIPLVFERFYRVEKSRSRELGGTGLGLSIVKNLVELQNGTISVSSQLGQGTRFQLSFPIAKEVEA</sequence>
<dbReference type="InterPro" id="IPR005467">
    <property type="entry name" value="His_kinase_dom"/>
</dbReference>
<dbReference type="EMBL" id="VJMZ01000001">
    <property type="protein sequence ID" value="TRM12139.1"/>
    <property type="molecule type" value="Genomic_DNA"/>
</dbReference>
<dbReference type="Gene3D" id="3.30.565.10">
    <property type="entry name" value="Histidine kinase-like ATPase, C-terminal domain"/>
    <property type="match status" value="1"/>
</dbReference>
<protein>
    <recommendedName>
        <fullName evidence="3">histidine kinase</fullName>
        <ecNumber evidence="3">2.7.13.3</ecNumber>
    </recommendedName>
</protein>